<evidence type="ECO:0000313" key="1">
    <source>
        <dbReference type="EMBL" id="KAK1120097.1"/>
    </source>
</evidence>
<comment type="caution">
    <text evidence="1">The sequence shown here is derived from an EMBL/GenBank/DDBJ whole genome shotgun (WGS) entry which is preliminary data.</text>
</comment>
<organism evidence="1 2">
    <name type="scientific">Melipona bicolor</name>
    <dbReference type="NCBI Taxonomy" id="60889"/>
    <lineage>
        <taxon>Eukaryota</taxon>
        <taxon>Metazoa</taxon>
        <taxon>Ecdysozoa</taxon>
        <taxon>Arthropoda</taxon>
        <taxon>Hexapoda</taxon>
        <taxon>Insecta</taxon>
        <taxon>Pterygota</taxon>
        <taxon>Neoptera</taxon>
        <taxon>Endopterygota</taxon>
        <taxon>Hymenoptera</taxon>
        <taxon>Apocrita</taxon>
        <taxon>Aculeata</taxon>
        <taxon>Apoidea</taxon>
        <taxon>Anthophila</taxon>
        <taxon>Apidae</taxon>
        <taxon>Melipona</taxon>
    </lineage>
</organism>
<proteinExistence type="predicted"/>
<reference evidence="1" key="1">
    <citation type="submission" date="2021-10" db="EMBL/GenBank/DDBJ databases">
        <title>Melipona bicolor Genome sequencing and assembly.</title>
        <authorList>
            <person name="Araujo N.S."/>
            <person name="Arias M.C."/>
        </authorList>
    </citation>
    <scope>NUCLEOTIDE SEQUENCE</scope>
    <source>
        <strain evidence="1">USP_2M_L1-L4_2017</strain>
        <tissue evidence="1">Whole body</tissue>
    </source>
</reference>
<accession>A0AA40FJ86</accession>
<sequence>MLFVDQAAAINEDKKVDRRLQPGTDSRIGDIEEECRQGRSLIMSFFCYMWLAIWRNHVIVINVELFFGPLCKDTIKSEIIFRGCISPCI</sequence>
<evidence type="ECO:0000313" key="2">
    <source>
        <dbReference type="Proteomes" id="UP001177670"/>
    </source>
</evidence>
<dbReference type="AlphaFoldDB" id="A0AA40FJ86"/>
<name>A0AA40FJ86_9HYME</name>
<dbReference type="EMBL" id="JAHYIQ010000033">
    <property type="protein sequence ID" value="KAK1120097.1"/>
    <property type="molecule type" value="Genomic_DNA"/>
</dbReference>
<gene>
    <name evidence="1" type="ORF">K0M31_012821</name>
</gene>
<protein>
    <submittedName>
        <fullName evidence="1">Uncharacterized protein</fullName>
    </submittedName>
</protein>
<dbReference type="Proteomes" id="UP001177670">
    <property type="component" value="Unassembled WGS sequence"/>
</dbReference>
<keyword evidence="2" id="KW-1185">Reference proteome</keyword>